<gene>
    <name evidence="3" type="ORF">B0I71DRAFT_28960</name>
</gene>
<feature type="transmembrane region" description="Helical" evidence="2">
    <location>
        <begin position="6"/>
        <end position="21"/>
    </location>
</feature>
<dbReference type="AlphaFoldDB" id="A0A371C9Q4"/>
<dbReference type="Proteomes" id="UP000256601">
    <property type="component" value="Unassembled WGS sequence"/>
</dbReference>
<evidence type="ECO:0000313" key="3">
    <source>
        <dbReference type="EMBL" id="RDW26790.1"/>
    </source>
</evidence>
<feature type="compositionally biased region" description="Acidic residues" evidence="1">
    <location>
        <begin position="157"/>
        <end position="174"/>
    </location>
</feature>
<dbReference type="VEuPathDB" id="FungiDB:YALI1_B25484g"/>
<keyword evidence="2" id="KW-0812">Transmembrane</keyword>
<feature type="compositionally biased region" description="Acidic residues" evidence="1">
    <location>
        <begin position="274"/>
        <end position="283"/>
    </location>
</feature>
<organism evidence="3 4">
    <name type="scientific">Yarrowia lipolytica</name>
    <name type="common">Candida lipolytica</name>
    <dbReference type="NCBI Taxonomy" id="4952"/>
    <lineage>
        <taxon>Eukaryota</taxon>
        <taxon>Fungi</taxon>
        <taxon>Dikarya</taxon>
        <taxon>Ascomycota</taxon>
        <taxon>Saccharomycotina</taxon>
        <taxon>Dipodascomycetes</taxon>
        <taxon>Dipodascales</taxon>
        <taxon>Dipodascales incertae sedis</taxon>
        <taxon>Yarrowia</taxon>
    </lineage>
</organism>
<dbReference type="EMBL" id="KZ858974">
    <property type="protein sequence ID" value="RDW26790.1"/>
    <property type="molecule type" value="Genomic_DNA"/>
</dbReference>
<keyword evidence="2" id="KW-1133">Transmembrane helix</keyword>
<protein>
    <submittedName>
        <fullName evidence="3">Uncharacterized protein</fullName>
    </submittedName>
</protein>
<accession>A0A371C9Q4</accession>
<proteinExistence type="predicted"/>
<reference evidence="3 4" key="1">
    <citation type="submission" date="2018-07" db="EMBL/GenBank/DDBJ databases">
        <title>Draft Genome Assemblies for Five Robust Yarrowia lipolytica Strains Exhibiting High Lipid Production and Pentose Sugar Utilization and Sugar Alcohol Secretion from Undetoxified Lignocellulosic Biomass Hydrolysates.</title>
        <authorList>
            <consortium name="DOE Joint Genome Institute"/>
            <person name="Walker C."/>
            <person name="Ryu S."/>
            <person name="Na H."/>
            <person name="Zane M."/>
            <person name="LaButti K."/>
            <person name="Lipzen A."/>
            <person name="Haridas S."/>
            <person name="Barry K."/>
            <person name="Grigoriev I.V."/>
            <person name="Quarterman J."/>
            <person name="Slininger P."/>
            <person name="Dien B."/>
            <person name="Trinh C.T."/>
        </authorList>
    </citation>
    <scope>NUCLEOTIDE SEQUENCE [LARGE SCALE GENOMIC DNA]</scope>
    <source>
        <strain evidence="3 4">YB392</strain>
    </source>
</reference>
<evidence type="ECO:0000313" key="4">
    <source>
        <dbReference type="Proteomes" id="UP000256601"/>
    </source>
</evidence>
<feature type="region of interest" description="Disordered" evidence="1">
    <location>
        <begin position="153"/>
        <end position="174"/>
    </location>
</feature>
<feature type="compositionally biased region" description="Basic and acidic residues" evidence="1">
    <location>
        <begin position="250"/>
        <end position="262"/>
    </location>
</feature>
<evidence type="ECO:0000256" key="1">
    <source>
        <dbReference type="SAM" id="MobiDB-lite"/>
    </source>
</evidence>
<dbReference type="VEuPathDB" id="FungiDB:YALI0_B19448g"/>
<feature type="region of interest" description="Disordered" evidence="1">
    <location>
        <begin position="223"/>
        <end position="286"/>
    </location>
</feature>
<evidence type="ECO:0000256" key="2">
    <source>
        <dbReference type="SAM" id="Phobius"/>
    </source>
</evidence>
<sequence length="343" mass="39160">MSYTISAAALYSATIYLLFLRDRSRQSLERSEILAAREATNYSISNTTIFSGVTAKSYGFNAHYRGVPATYWSWLLLVQGLFVLGMFYMDWPTVGYGALLVWSFYAYATEQCDKQGRMSGLKIQSMFGPVKTFAGRDKFHWYAVVNTGTSLDLLPESSDDELSEEEEEEDVEMDGDVNMEETYRTLRQNMHSFEEIMGEGEEVVFEVDEPVEEDYGMDEFDIEGEDDEPKFEGFSPVLSPHDPSDSGEQEETRMLDEWDRESYAPSVGGRAMEEENSDEEDYMSPDTPGSIQLVLKRVNLPLPPVHHFQGYIGVYRHTRLKRSTVVHTCLDPMDYEAMETVVL</sequence>
<keyword evidence="2" id="KW-0472">Membrane</keyword>
<name>A0A371C9Q4_YARLL</name>
<feature type="transmembrane region" description="Helical" evidence="2">
    <location>
        <begin position="71"/>
        <end position="88"/>
    </location>
</feature>